<dbReference type="PANTHER" id="PTHR36223:SF1">
    <property type="entry name" value="TRANSCRIPTION ELONGATION FACTOR EAF N-TERMINAL DOMAIN-CONTAINING PROTEIN"/>
    <property type="match status" value="1"/>
</dbReference>
<dbReference type="Pfam" id="PF25534">
    <property type="entry name" value="DUF7918"/>
    <property type="match status" value="1"/>
</dbReference>
<reference evidence="2 3" key="1">
    <citation type="submission" date="2016-07" db="EMBL/GenBank/DDBJ databases">
        <title>Draft genome of the white-rot fungus Obba rivulosa 3A-2.</title>
        <authorList>
            <consortium name="DOE Joint Genome Institute"/>
            <person name="Miettinen O."/>
            <person name="Riley R."/>
            <person name="Acob R."/>
            <person name="Barry K."/>
            <person name="Cullen D."/>
            <person name="De Vries R."/>
            <person name="Hainaut M."/>
            <person name="Hatakka A."/>
            <person name="Henrissat B."/>
            <person name="Hilden K."/>
            <person name="Kuo R."/>
            <person name="Labutti K."/>
            <person name="Lipzen A."/>
            <person name="Makela M.R."/>
            <person name="Sandor L."/>
            <person name="Spatafora J.W."/>
            <person name="Grigoriev I.V."/>
            <person name="Hibbett D.S."/>
        </authorList>
    </citation>
    <scope>NUCLEOTIDE SEQUENCE [LARGE SCALE GENOMIC DNA]</scope>
    <source>
        <strain evidence="2 3">3A-2</strain>
    </source>
</reference>
<dbReference type="EMBL" id="KV722343">
    <property type="protein sequence ID" value="OCH94513.1"/>
    <property type="molecule type" value="Genomic_DNA"/>
</dbReference>
<dbReference type="OrthoDB" id="3364132at2759"/>
<dbReference type="PANTHER" id="PTHR36223">
    <property type="entry name" value="BETA-LACTAMASE-TYPE TRANSPEPTIDASE FOLD DOMAIN CONTAINING PROTEIN"/>
    <property type="match status" value="1"/>
</dbReference>
<gene>
    <name evidence="2" type="ORF">OBBRIDRAFT_124036</name>
</gene>
<feature type="domain" description="DUF7918" evidence="1">
    <location>
        <begin position="77"/>
        <end position="183"/>
    </location>
</feature>
<dbReference type="InterPro" id="IPR057678">
    <property type="entry name" value="DUF7918"/>
</dbReference>
<keyword evidence="3" id="KW-1185">Reference proteome</keyword>
<dbReference type="AlphaFoldDB" id="A0A8E2DRN0"/>
<evidence type="ECO:0000313" key="2">
    <source>
        <dbReference type="EMBL" id="OCH94513.1"/>
    </source>
</evidence>
<dbReference type="Proteomes" id="UP000250043">
    <property type="component" value="Unassembled WGS sequence"/>
</dbReference>
<organism evidence="2 3">
    <name type="scientific">Obba rivulosa</name>
    <dbReference type="NCBI Taxonomy" id="1052685"/>
    <lineage>
        <taxon>Eukaryota</taxon>
        <taxon>Fungi</taxon>
        <taxon>Dikarya</taxon>
        <taxon>Basidiomycota</taxon>
        <taxon>Agaricomycotina</taxon>
        <taxon>Agaricomycetes</taxon>
        <taxon>Polyporales</taxon>
        <taxon>Gelatoporiaceae</taxon>
        <taxon>Obba</taxon>
    </lineage>
</organism>
<accession>A0A8E2DRN0</accession>
<protein>
    <recommendedName>
        <fullName evidence="1">DUF7918 domain-containing protein</fullName>
    </recommendedName>
</protein>
<name>A0A8E2DRN0_9APHY</name>
<sequence>MPELRGITISIVCGDSPLKEYSVTEESERTTFHISLKNTLPKEGINAEVLMDGLSMEYYFCDFSSSRRCNGVIINGRERRPYQFSTVETTDDDTVAKPRDPLAQQLGLIEIRVRRCHRKEDATVRVTKDAPSFGVVHEKSKKAGVHRVCLGDSVPAPSIRYRVDHVDSRKDPYGIFLFRYKPEDDSLVTVAACSGLI</sequence>
<evidence type="ECO:0000313" key="3">
    <source>
        <dbReference type="Proteomes" id="UP000250043"/>
    </source>
</evidence>
<evidence type="ECO:0000259" key="1">
    <source>
        <dbReference type="Pfam" id="PF25534"/>
    </source>
</evidence>
<proteinExistence type="predicted"/>